<comment type="caution">
    <text evidence="1">The sequence shown here is derived from an EMBL/GenBank/DDBJ whole genome shotgun (WGS) entry which is preliminary data.</text>
</comment>
<proteinExistence type="predicted"/>
<dbReference type="eggNOG" id="ENOG5033T44">
    <property type="taxonomic scope" value="Bacteria"/>
</dbReference>
<protein>
    <submittedName>
        <fullName evidence="1">Uncharacterized protein</fullName>
    </submittedName>
</protein>
<dbReference type="GeneID" id="64061504"/>
<dbReference type="AlphaFoldDB" id="S3BHG4"/>
<dbReference type="RefSeq" id="WP_016474021.1">
    <property type="nucleotide sequence ID" value="NZ_KE150480.1"/>
</dbReference>
<dbReference type="Proteomes" id="UP000014400">
    <property type="component" value="Unassembled WGS sequence"/>
</dbReference>
<organism evidence="1 2">
    <name type="scientific">Sutterella wadsworthensis HGA0223</name>
    <dbReference type="NCBI Taxonomy" id="1203554"/>
    <lineage>
        <taxon>Bacteria</taxon>
        <taxon>Pseudomonadati</taxon>
        <taxon>Pseudomonadota</taxon>
        <taxon>Betaproteobacteria</taxon>
        <taxon>Burkholderiales</taxon>
        <taxon>Sutterellaceae</taxon>
        <taxon>Sutterella</taxon>
    </lineage>
</organism>
<dbReference type="STRING" id="1203554.HMPREF1476_00670"/>
<accession>S3BHG4</accession>
<dbReference type="EMBL" id="ATCF01000012">
    <property type="protein sequence ID" value="EPD99866.1"/>
    <property type="molecule type" value="Genomic_DNA"/>
</dbReference>
<dbReference type="PATRIC" id="fig|1203554.3.peg.660"/>
<evidence type="ECO:0000313" key="1">
    <source>
        <dbReference type="EMBL" id="EPD99866.1"/>
    </source>
</evidence>
<keyword evidence="2" id="KW-1185">Reference proteome</keyword>
<reference evidence="1 2" key="1">
    <citation type="submission" date="2013-04" db="EMBL/GenBank/DDBJ databases">
        <title>The Genome Sequence of Sutterella wadsworthensis HGA0223.</title>
        <authorList>
            <consortium name="The Broad Institute Genomics Platform"/>
            <person name="Earl A."/>
            <person name="Ward D."/>
            <person name="Feldgarden M."/>
            <person name="Gevers D."/>
            <person name="Schmidt T.M."/>
            <person name="Dover J."/>
            <person name="Dai D."/>
            <person name="Walker B."/>
            <person name="Young S."/>
            <person name="Zeng Q."/>
            <person name="Gargeya S."/>
            <person name="Fitzgerald M."/>
            <person name="Haas B."/>
            <person name="Abouelleil A."/>
            <person name="Allen A.W."/>
            <person name="Alvarado L."/>
            <person name="Arachchi H.M."/>
            <person name="Berlin A.M."/>
            <person name="Chapman S.B."/>
            <person name="Gainer-Dewar J."/>
            <person name="Goldberg J."/>
            <person name="Griggs A."/>
            <person name="Gujja S."/>
            <person name="Hansen M."/>
            <person name="Howarth C."/>
            <person name="Imamovic A."/>
            <person name="Ireland A."/>
            <person name="Larimer J."/>
            <person name="McCowan C."/>
            <person name="Murphy C."/>
            <person name="Pearson M."/>
            <person name="Poon T.W."/>
            <person name="Priest M."/>
            <person name="Roberts A."/>
            <person name="Saif S."/>
            <person name="Shea T."/>
            <person name="Sisk P."/>
            <person name="Sykes S."/>
            <person name="Wortman J."/>
            <person name="Nusbaum C."/>
            <person name="Birren B."/>
        </authorList>
    </citation>
    <scope>NUCLEOTIDE SEQUENCE [LARGE SCALE GENOMIC DNA]</scope>
    <source>
        <strain evidence="1 2">HGA0223</strain>
    </source>
</reference>
<sequence length="175" mass="19110">MKCGSCGPRRCGGGCGADYSSRADQKPSLGAIDIVDGIFRQALRNMAKRLSMLRTGEMTPEELDAANEKLVFWLASTFSGENRHFETVDEWHPYGLSDELERIFGDHLSIEGGQGDDRTIARAARLFVREGEAMLTEALEAGLPASSAAETEPAVIFAARWANLFAGQLAEWPED</sequence>
<gene>
    <name evidence="1" type="ORF">HMPREF1476_00670</name>
</gene>
<evidence type="ECO:0000313" key="2">
    <source>
        <dbReference type="Proteomes" id="UP000014400"/>
    </source>
</evidence>
<name>S3BHG4_9BURK</name>
<dbReference type="HOGENOM" id="CLU_1531776_0_0_4"/>